<dbReference type="AlphaFoldDB" id="A0A381X7F1"/>
<accession>A0A381X7F1</accession>
<keyword evidence="1" id="KW-0812">Transmembrane</keyword>
<feature type="non-terminal residue" evidence="2">
    <location>
        <position position="1"/>
    </location>
</feature>
<keyword evidence="1" id="KW-1133">Transmembrane helix</keyword>
<dbReference type="EMBL" id="UINC01014178">
    <property type="protein sequence ID" value="SVA60686.1"/>
    <property type="molecule type" value="Genomic_DNA"/>
</dbReference>
<proteinExistence type="predicted"/>
<evidence type="ECO:0000313" key="2">
    <source>
        <dbReference type="EMBL" id="SVA60686.1"/>
    </source>
</evidence>
<name>A0A381X7F1_9ZZZZ</name>
<protein>
    <submittedName>
        <fullName evidence="2">Uncharacterized protein</fullName>
    </submittedName>
</protein>
<evidence type="ECO:0000256" key="1">
    <source>
        <dbReference type="SAM" id="Phobius"/>
    </source>
</evidence>
<organism evidence="2">
    <name type="scientific">marine metagenome</name>
    <dbReference type="NCBI Taxonomy" id="408172"/>
    <lineage>
        <taxon>unclassified sequences</taxon>
        <taxon>metagenomes</taxon>
        <taxon>ecological metagenomes</taxon>
    </lineage>
</organism>
<reference evidence="2" key="1">
    <citation type="submission" date="2018-05" db="EMBL/GenBank/DDBJ databases">
        <authorList>
            <person name="Lanie J.A."/>
            <person name="Ng W.-L."/>
            <person name="Kazmierczak K.M."/>
            <person name="Andrzejewski T.M."/>
            <person name="Davidsen T.M."/>
            <person name="Wayne K.J."/>
            <person name="Tettelin H."/>
            <person name="Glass J.I."/>
            <person name="Rusch D."/>
            <person name="Podicherti R."/>
            <person name="Tsui H.-C.T."/>
            <person name="Winkler M.E."/>
        </authorList>
    </citation>
    <scope>NUCLEOTIDE SEQUENCE</scope>
</reference>
<sequence>VGRISNAIGLAKASWEVLRKDRGLRVFPLLSFLVSVLVLAVLAADTDVDRPSDYAGETSEVPSIVPVVGVPSALARGMVSASFTGALVAGAHERATDARRSGG</sequence>
<feature type="transmembrane region" description="Helical" evidence="1">
    <location>
        <begin position="26"/>
        <end position="44"/>
    </location>
</feature>
<gene>
    <name evidence="2" type="ORF">METZ01_LOCUS113540</name>
</gene>
<keyword evidence="1" id="KW-0472">Membrane</keyword>